<dbReference type="PROSITE" id="PS00211">
    <property type="entry name" value="ABC_TRANSPORTER_1"/>
    <property type="match status" value="1"/>
</dbReference>
<keyword evidence="4" id="KW-1278">Translocase</keyword>
<dbReference type="EMBL" id="JAPDOD010000023">
    <property type="protein sequence ID" value="MDA0163184.1"/>
    <property type="molecule type" value="Genomic_DNA"/>
</dbReference>
<protein>
    <submittedName>
        <fullName evidence="6">ABC transporter ATP-binding protein</fullName>
    </submittedName>
</protein>
<dbReference type="Proteomes" id="UP001149140">
    <property type="component" value="Unassembled WGS sequence"/>
</dbReference>
<gene>
    <name evidence="6" type="ORF">OM076_23120</name>
</gene>
<dbReference type="AlphaFoldDB" id="A0A9X3S260"/>
<dbReference type="GO" id="GO:0016887">
    <property type="term" value="F:ATP hydrolysis activity"/>
    <property type="evidence" value="ECO:0007669"/>
    <property type="project" value="InterPro"/>
</dbReference>
<dbReference type="PANTHER" id="PTHR42794:SF1">
    <property type="entry name" value="HEMIN IMPORT ATP-BINDING PROTEIN HMUV"/>
    <property type="match status" value="1"/>
</dbReference>
<dbReference type="Gene3D" id="3.40.50.300">
    <property type="entry name" value="P-loop containing nucleotide triphosphate hydrolases"/>
    <property type="match status" value="1"/>
</dbReference>
<dbReference type="FunFam" id="3.40.50.300:FF:000134">
    <property type="entry name" value="Iron-enterobactin ABC transporter ATP-binding protein"/>
    <property type="match status" value="1"/>
</dbReference>
<dbReference type="InterPro" id="IPR027417">
    <property type="entry name" value="P-loop_NTPase"/>
</dbReference>
<evidence type="ECO:0000256" key="2">
    <source>
        <dbReference type="ARBA" id="ARBA00022741"/>
    </source>
</evidence>
<dbReference type="RefSeq" id="WP_270042427.1">
    <property type="nucleotide sequence ID" value="NZ_JAPDOD010000023.1"/>
</dbReference>
<accession>A0A9X3S260</accession>
<evidence type="ECO:0000256" key="1">
    <source>
        <dbReference type="ARBA" id="ARBA00022448"/>
    </source>
</evidence>
<evidence type="ECO:0000256" key="4">
    <source>
        <dbReference type="ARBA" id="ARBA00022967"/>
    </source>
</evidence>
<evidence type="ECO:0000313" key="6">
    <source>
        <dbReference type="EMBL" id="MDA0163184.1"/>
    </source>
</evidence>
<reference evidence="6" key="1">
    <citation type="submission" date="2022-10" db="EMBL/GenBank/DDBJ databases">
        <title>The WGS of Solirubrobacter ginsenosidimutans DSM 21036.</title>
        <authorList>
            <person name="Jiang Z."/>
        </authorList>
    </citation>
    <scope>NUCLEOTIDE SEQUENCE</scope>
    <source>
        <strain evidence="6">DSM 21036</strain>
    </source>
</reference>
<keyword evidence="7" id="KW-1185">Reference proteome</keyword>
<dbReference type="PROSITE" id="PS50893">
    <property type="entry name" value="ABC_TRANSPORTER_2"/>
    <property type="match status" value="1"/>
</dbReference>
<keyword evidence="2" id="KW-0547">Nucleotide-binding</keyword>
<organism evidence="6 7">
    <name type="scientific">Solirubrobacter ginsenosidimutans</name>
    <dbReference type="NCBI Taxonomy" id="490573"/>
    <lineage>
        <taxon>Bacteria</taxon>
        <taxon>Bacillati</taxon>
        <taxon>Actinomycetota</taxon>
        <taxon>Thermoleophilia</taxon>
        <taxon>Solirubrobacterales</taxon>
        <taxon>Solirubrobacteraceae</taxon>
        <taxon>Solirubrobacter</taxon>
    </lineage>
</organism>
<keyword evidence="1" id="KW-0813">Transport</keyword>
<keyword evidence="3 6" id="KW-0067">ATP-binding</keyword>
<evidence type="ECO:0000256" key="3">
    <source>
        <dbReference type="ARBA" id="ARBA00022840"/>
    </source>
</evidence>
<proteinExistence type="predicted"/>
<comment type="caution">
    <text evidence="6">The sequence shown here is derived from an EMBL/GenBank/DDBJ whole genome shotgun (WGS) entry which is preliminary data.</text>
</comment>
<dbReference type="SUPFAM" id="SSF52540">
    <property type="entry name" value="P-loop containing nucleoside triphosphate hydrolases"/>
    <property type="match status" value="1"/>
</dbReference>
<feature type="domain" description="ABC transporter" evidence="5">
    <location>
        <begin position="5"/>
        <end position="240"/>
    </location>
</feature>
<name>A0A9X3S260_9ACTN</name>
<evidence type="ECO:0000259" key="5">
    <source>
        <dbReference type="PROSITE" id="PS50893"/>
    </source>
</evidence>
<dbReference type="InterPro" id="IPR003593">
    <property type="entry name" value="AAA+_ATPase"/>
</dbReference>
<dbReference type="GO" id="GO:0005524">
    <property type="term" value="F:ATP binding"/>
    <property type="evidence" value="ECO:0007669"/>
    <property type="project" value="UniProtKB-KW"/>
</dbReference>
<dbReference type="InterPro" id="IPR003439">
    <property type="entry name" value="ABC_transporter-like_ATP-bd"/>
</dbReference>
<dbReference type="SMART" id="SM00382">
    <property type="entry name" value="AAA"/>
    <property type="match status" value="1"/>
</dbReference>
<dbReference type="PANTHER" id="PTHR42794">
    <property type="entry name" value="HEMIN IMPORT ATP-BINDING PROTEIN HMUV"/>
    <property type="match status" value="1"/>
</dbReference>
<evidence type="ECO:0000313" key="7">
    <source>
        <dbReference type="Proteomes" id="UP001149140"/>
    </source>
</evidence>
<sequence>MTALLEARDVKVRIGDAAILHGADLRVRAGELVAVVGPNGAGKSTLSRAVSGLQKLEGGDVRWSGTPLHELKGRRIARLRAFIPQRAPVPAGVTVREAVELGRSPHIKPLGRPTRHDREAVDRALTRTNVFDFAERKLTTLSGGELQRVQIAVGLAQEAPVLIADEPTSHLDLGATASVARLLRGLADDGLSVILVVHDLALAAAVADTVVVMAKGRSAATGAPRDVLTKERLSEIWGVDAALDERGALRVNWLDRGYT</sequence>
<dbReference type="Pfam" id="PF00005">
    <property type="entry name" value="ABC_tran"/>
    <property type="match status" value="1"/>
</dbReference>
<dbReference type="InterPro" id="IPR017871">
    <property type="entry name" value="ABC_transporter-like_CS"/>
</dbReference>